<protein>
    <submittedName>
        <fullName evidence="2">Uncharacterized protein</fullName>
    </submittedName>
</protein>
<reference evidence="2" key="1">
    <citation type="journal article" date="2014" name="Int. J. Syst. Evol. Microbiol.">
        <title>Complete genome sequence of Corynebacterium casei LMG S-19264T (=DSM 44701T), isolated from a smear-ripened cheese.</title>
        <authorList>
            <consortium name="US DOE Joint Genome Institute (JGI-PGF)"/>
            <person name="Walter F."/>
            <person name="Albersmeier A."/>
            <person name="Kalinowski J."/>
            <person name="Ruckert C."/>
        </authorList>
    </citation>
    <scope>NUCLEOTIDE SEQUENCE</scope>
    <source>
        <strain evidence="2">JCM 3093</strain>
    </source>
</reference>
<sequence length="108" mass="11480">MKKLKAIATTLISSAALLTASVTTASPANAEVWSCSTSHSPNVARTQCFAGWGAYRVMATCVTSKYPYRITIYGNTVTRERNTMKAPASAVRAAGYNCSITDATVDVH</sequence>
<name>A0AA37F3A6_9ACTN</name>
<organism evidence="2 3">
    <name type="scientific">Planomonospora parontospora</name>
    <dbReference type="NCBI Taxonomy" id="58119"/>
    <lineage>
        <taxon>Bacteria</taxon>
        <taxon>Bacillati</taxon>
        <taxon>Actinomycetota</taxon>
        <taxon>Actinomycetes</taxon>
        <taxon>Streptosporangiales</taxon>
        <taxon>Streptosporangiaceae</taxon>
        <taxon>Planomonospora</taxon>
    </lineage>
</organism>
<dbReference type="AlphaFoldDB" id="A0AA37F3A6"/>
<proteinExistence type="predicted"/>
<gene>
    <name evidence="2" type="ORF">GCM10010126_14910</name>
</gene>
<reference evidence="2" key="2">
    <citation type="submission" date="2022-09" db="EMBL/GenBank/DDBJ databases">
        <authorList>
            <person name="Sun Q."/>
            <person name="Ohkuma M."/>
        </authorList>
    </citation>
    <scope>NUCLEOTIDE SEQUENCE</scope>
    <source>
        <strain evidence="2">JCM 3093</strain>
    </source>
</reference>
<accession>A0AA37F3A6</accession>
<dbReference type="EMBL" id="BMQD01000003">
    <property type="protein sequence ID" value="GGK56317.1"/>
    <property type="molecule type" value="Genomic_DNA"/>
</dbReference>
<dbReference type="Proteomes" id="UP000627984">
    <property type="component" value="Unassembled WGS sequence"/>
</dbReference>
<comment type="caution">
    <text evidence="2">The sequence shown here is derived from an EMBL/GenBank/DDBJ whole genome shotgun (WGS) entry which is preliminary data.</text>
</comment>
<feature type="chain" id="PRO_5041397031" evidence="1">
    <location>
        <begin position="31"/>
        <end position="108"/>
    </location>
</feature>
<evidence type="ECO:0000313" key="3">
    <source>
        <dbReference type="Proteomes" id="UP000627984"/>
    </source>
</evidence>
<evidence type="ECO:0000256" key="1">
    <source>
        <dbReference type="SAM" id="SignalP"/>
    </source>
</evidence>
<keyword evidence="1" id="KW-0732">Signal</keyword>
<dbReference type="RefSeq" id="WP_191894058.1">
    <property type="nucleotide sequence ID" value="NZ_BMQD01000003.1"/>
</dbReference>
<feature type="signal peptide" evidence="1">
    <location>
        <begin position="1"/>
        <end position="30"/>
    </location>
</feature>
<evidence type="ECO:0000313" key="2">
    <source>
        <dbReference type="EMBL" id="GGK56317.1"/>
    </source>
</evidence>